<dbReference type="PANTHER" id="PTHR42852:SF13">
    <property type="entry name" value="PROTEIN DIPZ"/>
    <property type="match status" value="1"/>
</dbReference>
<keyword evidence="2" id="KW-0812">Transmembrane</keyword>
<dbReference type="PRINTS" id="PR00421">
    <property type="entry name" value="THIOREDOXIN"/>
</dbReference>
<reference evidence="4 5" key="1">
    <citation type="submission" date="2021-12" db="EMBL/GenBank/DDBJ databases">
        <title>Discovery of the Pendulisporaceae a myxobacterial family with distinct sporulation behavior and unique specialized metabolism.</title>
        <authorList>
            <person name="Garcia R."/>
            <person name="Popoff A."/>
            <person name="Bader C.D."/>
            <person name="Loehr J."/>
            <person name="Walesch S."/>
            <person name="Walt C."/>
            <person name="Boldt J."/>
            <person name="Bunk B."/>
            <person name="Haeckl F.J.F.P.J."/>
            <person name="Gunesch A.P."/>
            <person name="Birkelbach J."/>
            <person name="Nuebel U."/>
            <person name="Pietschmann T."/>
            <person name="Bach T."/>
            <person name="Mueller R."/>
        </authorList>
    </citation>
    <scope>NUCLEOTIDE SEQUENCE [LARGE SCALE GENOMIC DNA]</scope>
    <source>
        <strain evidence="4 5">MSr11954</strain>
    </source>
</reference>
<dbReference type="InterPro" id="IPR036249">
    <property type="entry name" value="Thioredoxin-like_sf"/>
</dbReference>
<evidence type="ECO:0000256" key="2">
    <source>
        <dbReference type="SAM" id="Phobius"/>
    </source>
</evidence>
<keyword evidence="2" id="KW-0472">Membrane</keyword>
<dbReference type="PANTHER" id="PTHR42852">
    <property type="entry name" value="THIOL:DISULFIDE INTERCHANGE PROTEIN DSBE"/>
    <property type="match status" value="1"/>
</dbReference>
<dbReference type="SUPFAM" id="SSF52833">
    <property type="entry name" value="Thioredoxin-like"/>
    <property type="match status" value="1"/>
</dbReference>
<dbReference type="Gene3D" id="3.40.30.10">
    <property type="entry name" value="Glutaredoxin"/>
    <property type="match status" value="1"/>
</dbReference>
<dbReference type="PROSITE" id="PS51352">
    <property type="entry name" value="THIOREDOXIN_2"/>
    <property type="match status" value="1"/>
</dbReference>
<dbReference type="Proteomes" id="UP001370348">
    <property type="component" value="Chromosome"/>
</dbReference>
<gene>
    <name evidence="4" type="ORF">LZC94_43005</name>
</gene>
<dbReference type="InterPro" id="IPR050553">
    <property type="entry name" value="Thioredoxin_ResA/DsbE_sf"/>
</dbReference>
<feature type="transmembrane region" description="Helical" evidence="2">
    <location>
        <begin position="16"/>
        <end position="37"/>
    </location>
</feature>
<keyword evidence="1" id="KW-0676">Redox-active center</keyword>
<organism evidence="4 5">
    <name type="scientific">Pendulispora albinea</name>
    <dbReference type="NCBI Taxonomy" id="2741071"/>
    <lineage>
        <taxon>Bacteria</taxon>
        <taxon>Pseudomonadati</taxon>
        <taxon>Myxococcota</taxon>
        <taxon>Myxococcia</taxon>
        <taxon>Myxococcales</taxon>
        <taxon>Sorangiineae</taxon>
        <taxon>Pendulisporaceae</taxon>
        <taxon>Pendulispora</taxon>
    </lineage>
</organism>
<dbReference type="RefSeq" id="WP_394824205.1">
    <property type="nucleotide sequence ID" value="NZ_CP089984.1"/>
</dbReference>
<evidence type="ECO:0000259" key="3">
    <source>
        <dbReference type="PROSITE" id="PS51352"/>
    </source>
</evidence>
<protein>
    <submittedName>
        <fullName evidence="4">Redoxin domain-containing protein</fullName>
    </submittedName>
</protein>
<feature type="domain" description="Thioredoxin" evidence="3">
    <location>
        <begin position="48"/>
        <end position="190"/>
    </location>
</feature>
<keyword evidence="5" id="KW-1185">Reference proteome</keyword>
<name>A0ABZ2LV05_9BACT</name>
<dbReference type="Pfam" id="PF00578">
    <property type="entry name" value="AhpC-TSA"/>
    <property type="match status" value="1"/>
</dbReference>
<dbReference type="EMBL" id="CP089984">
    <property type="protein sequence ID" value="WXB14582.1"/>
    <property type="molecule type" value="Genomic_DNA"/>
</dbReference>
<dbReference type="InterPro" id="IPR017937">
    <property type="entry name" value="Thioredoxin_CS"/>
</dbReference>
<evidence type="ECO:0000313" key="4">
    <source>
        <dbReference type="EMBL" id="WXB14582.1"/>
    </source>
</evidence>
<sequence length="190" mass="20365">MSMTAEPSQTSRDGGGVLYTVAIVVMVLGVVFGFAVLPRWFRGSEGGALAGKAGPEFQLELVANAPQIGKRTIALNEYKGKAVILDFWATWCGPCQAQSPVLDRLAHRYENDVAVLGVNTSDAPGAAAQWISDHKISYPIVYDDDGDAARLYSVVNLPTLVILSREGKIIAVREGFTAASELESLIKRAL</sequence>
<evidence type="ECO:0000313" key="5">
    <source>
        <dbReference type="Proteomes" id="UP001370348"/>
    </source>
</evidence>
<dbReference type="CDD" id="cd02966">
    <property type="entry name" value="TlpA_like_family"/>
    <property type="match status" value="1"/>
</dbReference>
<evidence type="ECO:0000256" key="1">
    <source>
        <dbReference type="ARBA" id="ARBA00023284"/>
    </source>
</evidence>
<dbReference type="InterPro" id="IPR000866">
    <property type="entry name" value="AhpC/TSA"/>
</dbReference>
<proteinExistence type="predicted"/>
<accession>A0ABZ2LV05</accession>
<keyword evidence="2" id="KW-1133">Transmembrane helix</keyword>
<dbReference type="InterPro" id="IPR013766">
    <property type="entry name" value="Thioredoxin_domain"/>
</dbReference>
<dbReference type="PROSITE" id="PS00194">
    <property type="entry name" value="THIOREDOXIN_1"/>
    <property type="match status" value="1"/>
</dbReference>